<protein>
    <submittedName>
        <fullName evidence="2">Uncharacterized protein</fullName>
    </submittedName>
</protein>
<proteinExistence type="predicted"/>
<dbReference type="EMBL" id="PFBM01000011">
    <property type="protein sequence ID" value="PIR82571.1"/>
    <property type="molecule type" value="Genomic_DNA"/>
</dbReference>
<reference evidence="3" key="1">
    <citation type="submission" date="2017-09" db="EMBL/GenBank/DDBJ databases">
        <title>Depth-based differentiation of microbial function through sediment-hosted aquifers and enrichment of novel symbionts in the deep terrestrial subsurface.</title>
        <authorList>
            <person name="Probst A.J."/>
            <person name="Ladd B."/>
            <person name="Jarett J.K."/>
            <person name="Geller-Mcgrath D.E."/>
            <person name="Sieber C.M.K."/>
            <person name="Emerson J.B."/>
            <person name="Anantharaman K."/>
            <person name="Thomas B.C."/>
            <person name="Malmstrom R."/>
            <person name="Stieglmeier M."/>
            <person name="Klingl A."/>
            <person name="Woyke T."/>
            <person name="Ryan C.M."/>
            <person name="Banfield J.F."/>
        </authorList>
    </citation>
    <scope>NUCLEOTIDE SEQUENCE [LARGE SCALE GENOMIC DNA]</scope>
</reference>
<comment type="caution">
    <text evidence="2">The sequence shown here is derived from an EMBL/GenBank/DDBJ whole genome shotgun (WGS) entry which is preliminary data.</text>
</comment>
<dbReference type="AlphaFoldDB" id="A0A2H0U823"/>
<evidence type="ECO:0000313" key="3">
    <source>
        <dbReference type="Proteomes" id="UP000231379"/>
    </source>
</evidence>
<feature type="region of interest" description="Disordered" evidence="1">
    <location>
        <begin position="49"/>
        <end position="70"/>
    </location>
</feature>
<sequence>MHGAAIRYLEAHGRCFCRRIRRPFDERAAPLVDDADRENAYHKVYVPRLRRGRRGRRRGGDRRRGCRGRRRRGCACAAHRNGRRSLRARLIAARCRQEDN</sequence>
<evidence type="ECO:0000256" key="1">
    <source>
        <dbReference type="SAM" id="MobiDB-lite"/>
    </source>
</evidence>
<accession>A0A2H0U823</accession>
<evidence type="ECO:0000313" key="2">
    <source>
        <dbReference type="EMBL" id="PIR82571.1"/>
    </source>
</evidence>
<gene>
    <name evidence="2" type="ORF">COU20_01610</name>
</gene>
<organism evidence="2 3">
    <name type="scientific">Candidatus Kaiserbacteria bacterium CG10_big_fil_rev_8_21_14_0_10_59_10</name>
    <dbReference type="NCBI Taxonomy" id="1974612"/>
    <lineage>
        <taxon>Bacteria</taxon>
        <taxon>Candidatus Kaiseribacteriota</taxon>
    </lineage>
</organism>
<name>A0A2H0U823_9BACT</name>
<dbReference type="Proteomes" id="UP000231379">
    <property type="component" value="Unassembled WGS sequence"/>
</dbReference>